<dbReference type="Proteomes" id="UP000038830">
    <property type="component" value="Unassembled WGS sequence"/>
</dbReference>
<sequence>MRFPLTFALSITALISKASSQSYSVSCETPEPDTSLVSVATLTNGHTENNQQTILLMSMFMVTEYYDTCNGQTEVPSTSQVSSYHTTITYF</sequence>
<evidence type="ECO:0000313" key="2">
    <source>
        <dbReference type="EMBL" id="CEP24833.1"/>
    </source>
</evidence>
<organism evidence="2 3">
    <name type="scientific">Cyberlindnera jadinii (strain ATCC 18201 / CBS 1600 / BCRC 20928 / JCM 3617 / NBRC 0987 / NRRL Y-1542)</name>
    <name type="common">Torula yeast</name>
    <name type="synonym">Candida utilis</name>
    <dbReference type="NCBI Taxonomy" id="983966"/>
    <lineage>
        <taxon>Eukaryota</taxon>
        <taxon>Fungi</taxon>
        <taxon>Dikarya</taxon>
        <taxon>Ascomycota</taxon>
        <taxon>Saccharomycotina</taxon>
        <taxon>Saccharomycetes</taxon>
        <taxon>Phaffomycetales</taxon>
        <taxon>Phaffomycetaceae</taxon>
        <taxon>Cyberlindnera</taxon>
    </lineage>
</organism>
<evidence type="ECO:0000256" key="1">
    <source>
        <dbReference type="SAM" id="SignalP"/>
    </source>
</evidence>
<dbReference type="EMBL" id="CDQK01000007">
    <property type="protein sequence ID" value="CEP24833.1"/>
    <property type="molecule type" value="Genomic_DNA"/>
</dbReference>
<accession>A0A0H5C973</accession>
<dbReference type="AlphaFoldDB" id="A0A0H5C973"/>
<protein>
    <submittedName>
        <fullName evidence="2">Uncharacterized protein</fullName>
    </submittedName>
</protein>
<feature type="signal peptide" evidence="1">
    <location>
        <begin position="1"/>
        <end position="20"/>
    </location>
</feature>
<proteinExistence type="predicted"/>
<feature type="chain" id="PRO_5005216617" evidence="1">
    <location>
        <begin position="21"/>
        <end position="91"/>
    </location>
</feature>
<keyword evidence="1" id="KW-0732">Signal</keyword>
<evidence type="ECO:0000313" key="3">
    <source>
        <dbReference type="Proteomes" id="UP000038830"/>
    </source>
</evidence>
<reference evidence="3" key="1">
    <citation type="journal article" date="2015" name="J. Biotechnol.">
        <title>The structure of the Cyberlindnera jadinii genome and its relation to Candida utilis analyzed by the occurrence of single nucleotide polymorphisms.</title>
        <authorList>
            <person name="Rupp O."/>
            <person name="Brinkrolf K."/>
            <person name="Buerth C."/>
            <person name="Kunigo M."/>
            <person name="Schneider J."/>
            <person name="Jaenicke S."/>
            <person name="Goesmann A."/>
            <person name="Puehler A."/>
            <person name="Jaeger K.-E."/>
            <person name="Ernst J.F."/>
        </authorList>
    </citation>
    <scope>NUCLEOTIDE SEQUENCE [LARGE SCALE GENOMIC DNA]</scope>
    <source>
        <strain evidence="3">ATCC 18201 / CBS 1600 / BCRC 20928 / JCM 3617 / NBRC 0987 / NRRL Y-1542</strain>
    </source>
</reference>
<name>A0A0H5C973_CYBJN</name>
<gene>
    <name evidence="2" type="ORF">BN1211_5757</name>
</gene>